<sequence length="235" mass="26755">PRYKFASREDYLAFIATAAHEFIHTWNVKNYRPDGLVPYDYLNPNYSDLLWISEGSTSYFEDFLLLSAGISTNEEYFKGLTKSLNRHLNTPGRAVQSVAETSFDKWINQGGDHGRNYSTNIYSEGQLVSMALDITLLDESDGKVSYRDVHKALYRDFKLPKGFNAEDVKGILKSLSGKDYSQWWQTYVDEPALLDFDTLLNKVGLEYVYPDKAKSVAKLNVEAKANGQLLELSFV</sequence>
<feature type="non-terminal residue" evidence="2">
    <location>
        <position position="1"/>
    </location>
</feature>
<dbReference type="Proteomes" id="UP001597463">
    <property type="component" value="Unassembled WGS sequence"/>
</dbReference>
<organism evidence="2 3">
    <name type="scientific">Comamonas terrae</name>
    <dbReference type="NCBI Taxonomy" id="673548"/>
    <lineage>
        <taxon>Bacteria</taxon>
        <taxon>Pseudomonadati</taxon>
        <taxon>Pseudomonadota</taxon>
        <taxon>Betaproteobacteria</taxon>
        <taxon>Burkholderiales</taxon>
        <taxon>Comamonadaceae</taxon>
        <taxon>Comamonas</taxon>
    </lineage>
</organism>
<comment type="caution">
    <text evidence="2">The sequence shown here is derived from an EMBL/GenBank/DDBJ whole genome shotgun (WGS) entry which is preliminary data.</text>
</comment>
<accession>A0ABW5USZ9</accession>
<dbReference type="EMBL" id="JBHUMV010000025">
    <property type="protein sequence ID" value="MFD2756751.1"/>
    <property type="molecule type" value="Genomic_DNA"/>
</dbReference>
<evidence type="ECO:0000313" key="3">
    <source>
        <dbReference type="Proteomes" id="UP001597463"/>
    </source>
</evidence>
<dbReference type="InterPro" id="IPR007963">
    <property type="entry name" value="Peptidase_M61_catalytic"/>
</dbReference>
<dbReference type="SUPFAM" id="SSF55486">
    <property type="entry name" value="Metalloproteases ('zincins'), catalytic domain"/>
    <property type="match status" value="1"/>
</dbReference>
<dbReference type="InterPro" id="IPR027268">
    <property type="entry name" value="Peptidase_M4/M1_CTD_sf"/>
</dbReference>
<feature type="domain" description="Peptidase M61 catalytic" evidence="1">
    <location>
        <begin position="14"/>
        <end position="128"/>
    </location>
</feature>
<keyword evidence="3" id="KW-1185">Reference proteome</keyword>
<name>A0ABW5USZ9_9BURK</name>
<feature type="non-terminal residue" evidence="2">
    <location>
        <position position="235"/>
    </location>
</feature>
<gene>
    <name evidence="2" type="ORF">ACFSW6_22020</name>
</gene>
<reference evidence="3" key="1">
    <citation type="journal article" date="2019" name="Int. J. Syst. Evol. Microbiol.">
        <title>The Global Catalogue of Microorganisms (GCM) 10K type strain sequencing project: providing services to taxonomists for standard genome sequencing and annotation.</title>
        <authorList>
            <consortium name="The Broad Institute Genomics Platform"/>
            <consortium name="The Broad Institute Genome Sequencing Center for Infectious Disease"/>
            <person name="Wu L."/>
            <person name="Ma J."/>
        </authorList>
    </citation>
    <scope>NUCLEOTIDE SEQUENCE [LARGE SCALE GENOMIC DNA]</scope>
    <source>
        <strain evidence="3">TISTR 1906</strain>
    </source>
</reference>
<protein>
    <recommendedName>
        <fullName evidence="1">Peptidase M61 catalytic domain-containing protein</fullName>
    </recommendedName>
</protein>
<dbReference type="Pfam" id="PF05299">
    <property type="entry name" value="Peptidase_M61"/>
    <property type="match status" value="1"/>
</dbReference>
<evidence type="ECO:0000259" key="1">
    <source>
        <dbReference type="Pfam" id="PF05299"/>
    </source>
</evidence>
<proteinExistence type="predicted"/>
<dbReference type="Gene3D" id="1.10.390.10">
    <property type="entry name" value="Neutral Protease Domain 2"/>
    <property type="match status" value="1"/>
</dbReference>
<evidence type="ECO:0000313" key="2">
    <source>
        <dbReference type="EMBL" id="MFD2756751.1"/>
    </source>
</evidence>